<dbReference type="AlphaFoldDB" id="A0A835FJH8"/>
<dbReference type="Proteomes" id="UP000636709">
    <property type="component" value="Unassembled WGS sequence"/>
</dbReference>
<dbReference type="PANTHER" id="PTHR31147">
    <property type="entry name" value="ACYL TRANSFERASE 4"/>
    <property type="match status" value="1"/>
</dbReference>
<dbReference type="InterPro" id="IPR023213">
    <property type="entry name" value="CAT-like_dom_sf"/>
</dbReference>
<gene>
    <name evidence="4" type="ORF">HU200_009196</name>
</gene>
<feature type="compositionally biased region" description="Basic and acidic residues" evidence="3">
    <location>
        <begin position="263"/>
        <end position="274"/>
    </location>
</feature>
<organism evidence="4 5">
    <name type="scientific">Digitaria exilis</name>
    <dbReference type="NCBI Taxonomy" id="1010633"/>
    <lineage>
        <taxon>Eukaryota</taxon>
        <taxon>Viridiplantae</taxon>
        <taxon>Streptophyta</taxon>
        <taxon>Embryophyta</taxon>
        <taxon>Tracheophyta</taxon>
        <taxon>Spermatophyta</taxon>
        <taxon>Magnoliopsida</taxon>
        <taxon>Liliopsida</taxon>
        <taxon>Poales</taxon>
        <taxon>Poaceae</taxon>
        <taxon>PACMAD clade</taxon>
        <taxon>Panicoideae</taxon>
        <taxon>Panicodae</taxon>
        <taxon>Paniceae</taxon>
        <taxon>Anthephorinae</taxon>
        <taxon>Digitaria</taxon>
    </lineage>
</organism>
<dbReference type="EMBL" id="JACEFO010000618">
    <property type="protein sequence ID" value="KAF8762668.1"/>
    <property type="molecule type" value="Genomic_DNA"/>
</dbReference>
<feature type="region of interest" description="Disordered" evidence="3">
    <location>
        <begin position="263"/>
        <end position="304"/>
    </location>
</feature>
<dbReference type="GO" id="GO:0016747">
    <property type="term" value="F:acyltransferase activity, transferring groups other than amino-acyl groups"/>
    <property type="evidence" value="ECO:0007669"/>
    <property type="project" value="UniProtKB-ARBA"/>
</dbReference>
<keyword evidence="5" id="KW-1185">Reference proteome</keyword>
<dbReference type="OrthoDB" id="586457at2759"/>
<dbReference type="Gene3D" id="3.30.559.10">
    <property type="entry name" value="Chloramphenicol acetyltransferase-like domain"/>
    <property type="match status" value="1"/>
</dbReference>
<evidence type="ECO:0000256" key="1">
    <source>
        <dbReference type="ARBA" id="ARBA00009861"/>
    </source>
</evidence>
<proteinExistence type="inferred from homology"/>
<dbReference type="PANTHER" id="PTHR31147:SF66">
    <property type="entry name" value="OS05G0315700 PROTEIN"/>
    <property type="match status" value="1"/>
</dbReference>
<dbReference type="InterPro" id="IPR050898">
    <property type="entry name" value="Plant_acyltransferase"/>
</dbReference>
<reference evidence="4" key="1">
    <citation type="submission" date="2020-07" db="EMBL/GenBank/DDBJ databases">
        <title>Genome sequence and genetic diversity analysis of an under-domesticated orphan crop, white fonio (Digitaria exilis).</title>
        <authorList>
            <person name="Bennetzen J.L."/>
            <person name="Chen S."/>
            <person name="Ma X."/>
            <person name="Wang X."/>
            <person name="Yssel A.E.J."/>
            <person name="Chaluvadi S.R."/>
            <person name="Johnson M."/>
            <person name="Gangashetty P."/>
            <person name="Hamidou F."/>
            <person name="Sanogo M.D."/>
            <person name="Zwaenepoel A."/>
            <person name="Wallace J."/>
            <person name="Van De Peer Y."/>
            <person name="Van Deynze A."/>
        </authorList>
    </citation>
    <scope>NUCLEOTIDE SEQUENCE</scope>
    <source>
        <tissue evidence="4">Leaves</tissue>
    </source>
</reference>
<dbReference type="Pfam" id="PF02458">
    <property type="entry name" value="Transferase"/>
    <property type="match status" value="1"/>
</dbReference>
<comment type="similarity">
    <text evidence="1">Belongs to the plant acyltransferase family.</text>
</comment>
<protein>
    <submittedName>
        <fullName evidence="4">Uncharacterized protein</fullName>
    </submittedName>
</protein>
<evidence type="ECO:0000256" key="3">
    <source>
        <dbReference type="SAM" id="MobiDB-lite"/>
    </source>
</evidence>
<name>A0A835FJH8_9POAL</name>
<sequence length="397" mass="43202">MCDATGIGRFISAVADLARGLPSPTVAPAACPPRPALDNGLYHDAVPLRPRRQRLPSPAMTWSRVPSPSPTPTSLPSNKASLHTSVVAVAIWRSRTVALDLIPAGDHMRLGIVANTRRMHELQLPAGYYGNACVLAMATATAGALRDGTLGDAVELVREAKALVTAEFVRSTADLFALRGRPNVSPTNLLVVSDCRHAGFHTVDFGWGQPVYGGPIHKHELVSALLSTVKNGDEEDVMVLPLTLTRPAMDRFVSEIDMLERVHDRSGPQKREAPKPAISHGVAGRRCTHPPRRCTTPHRPRSSRRCQWPRKRADWPRRRGKAERAKHAIRLAAARTSRHVATALAATFDAVDAGLAAFGAAVEFNKHNMRHMVDPITSKVDIKPYLLEDVPPHLDVS</sequence>
<feature type="compositionally biased region" description="Basic residues" evidence="3">
    <location>
        <begin position="286"/>
        <end position="304"/>
    </location>
</feature>
<evidence type="ECO:0000313" key="5">
    <source>
        <dbReference type="Proteomes" id="UP000636709"/>
    </source>
</evidence>
<evidence type="ECO:0000313" key="4">
    <source>
        <dbReference type="EMBL" id="KAF8762668.1"/>
    </source>
</evidence>
<feature type="region of interest" description="Disordered" evidence="3">
    <location>
        <begin position="53"/>
        <end position="79"/>
    </location>
</feature>
<evidence type="ECO:0000256" key="2">
    <source>
        <dbReference type="ARBA" id="ARBA00022679"/>
    </source>
</evidence>
<keyword evidence="2" id="KW-0808">Transferase</keyword>
<accession>A0A835FJH8</accession>
<comment type="caution">
    <text evidence="4">The sequence shown here is derived from an EMBL/GenBank/DDBJ whole genome shotgun (WGS) entry which is preliminary data.</text>
</comment>